<dbReference type="Proteomes" id="UP000589036">
    <property type="component" value="Unassembled WGS sequence"/>
</dbReference>
<protein>
    <recommendedName>
        <fullName evidence="1">Styrene monooxygenase StyA putative substrate binding domain-containing protein</fullName>
    </recommendedName>
</protein>
<dbReference type="InterPro" id="IPR036188">
    <property type="entry name" value="FAD/NAD-bd_sf"/>
</dbReference>
<dbReference type="InterPro" id="IPR041654">
    <property type="entry name" value="StyA_sbd"/>
</dbReference>
<organism evidence="2 3">
    <name type="scientific">Spinactinospora alkalitolerans</name>
    <dbReference type="NCBI Taxonomy" id="687207"/>
    <lineage>
        <taxon>Bacteria</taxon>
        <taxon>Bacillati</taxon>
        <taxon>Actinomycetota</taxon>
        <taxon>Actinomycetes</taxon>
        <taxon>Streptosporangiales</taxon>
        <taxon>Nocardiopsidaceae</taxon>
        <taxon>Spinactinospora</taxon>
    </lineage>
</organism>
<evidence type="ECO:0000313" key="3">
    <source>
        <dbReference type="Proteomes" id="UP000589036"/>
    </source>
</evidence>
<dbReference type="SUPFAM" id="SSF51905">
    <property type="entry name" value="FAD/NAD(P)-binding domain"/>
    <property type="match status" value="1"/>
</dbReference>
<keyword evidence="3" id="KW-1185">Reference proteome</keyword>
<dbReference type="EMBL" id="JACCCC010000001">
    <property type="protein sequence ID" value="NYE47539.1"/>
    <property type="molecule type" value="Genomic_DNA"/>
</dbReference>
<dbReference type="RefSeq" id="WP_179643461.1">
    <property type="nucleotide sequence ID" value="NZ_BAAAYY010000015.1"/>
</dbReference>
<dbReference type="Gene3D" id="3.50.50.60">
    <property type="entry name" value="FAD/NAD(P)-binding domain"/>
    <property type="match status" value="3"/>
</dbReference>
<name>A0A852TU31_9ACTN</name>
<dbReference type="Pfam" id="PF17885">
    <property type="entry name" value="Smoa_sbd"/>
    <property type="match status" value="1"/>
</dbReference>
<reference evidence="2 3" key="1">
    <citation type="submission" date="2020-07" db="EMBL/GenBank/DDBJ databases">
        <title>Sequencing the genomes of 1000 actinobacteria strains.</title>
        <authorList>
            <person name="Klenk H.-P."/>
        </authorList>
    </citation>
    <scope>NUCLEOTIDE SEQUENCE [LARGE SCALE GENOMIC DNA]</scope>
    <source>
        <strain evidence="2 3">CXB654</strain>
    </source>
</reference>
<comment type="caution">
    <text evidence="2">The sequence shown here is derived from an EMBL/GenBank/DDBJ whole genome shotgun (WGS) entry which is preliminary data.</text>
</comment>
<proteinExistence type="predicted"/>
<gene>
    <name evidence="2" type="ORF">HDA32_002659</name>
</gene>
<feature type="domain" description="Styrene monooxygenase StyA putative substrate binding" evidence="1">
    <location>
        <begin position="146"/>
        <end position="249"/>
    </location>
</feature>
<sequence>MRRILIVGAGQSGLLLAHGLLQRGYDVTLLTGRTSDEIRYGPISTGQLTFPSVLAYERGMDLDLWGDQAPRVESIALDLRTDSGEPMLDFTGHIPGGGVSMDQRVKMADWLEAFEDRGGKVTIHGATVTDLDYFTSMYDLIVVAVGGGELGRLFAPDRSRSAGGRPKVAVDAYVHGAALNEHDRIQAVFMGDLGAMRLDPALTPYGRAHRMALYAEPGGPLDLSGERRTPEQMFRRLLGVFAEHAPELHAQLSGARLVDEQSIHLETITPYVRQPVGELPSGGSVLGMADVVLSSEPVMMQSWNNSTACAHVYLNRIAAHGDGSFDAGFMRDAFAEYWGYARYTAWLANLLAGVEQEDIPQHAFELMRAGRTNPAVTDLVISGLDNPMRFAEEISSPEKVAAYLE</sequence>
<evidence type="ECO:0000313" key="2">
    <source>
        <dbReference type="EMBL" id="NYE47539.1"/>
    </source>
</evidence>
<dbReference type="AlphaFoldDB" id="A0A852TU31"/>
<accession>A0A852TU31</accession>
<evidence type="ECO:0000259" key="1">
    <source>
        <dbReference type="Pfam" id="PF17885"/>
    </source>
</evidence>